<evidence type="ECO:0000313" key="1">
    <source>
        <dbReference type="EMBL" id="UPO70968.1"/>
    </source>
</evidence>
<organism evidence="1 2">
    <name type="scientific">Lokiarchaeia virus SkuldV1</name>
    <dbReference type="NCBI Taxonomy" id="3058189"/>
    <lineage>
        <taxon>Viruses</taxon>
        <taxon>Varidnaviria</taxon>
        <taxon>Abadenavirae</taxon>
        <taxon>Produgelaviricota</taxon>
        <taxon>Belvinaviricetes</taxon>
        <taxon>Atroposvirales</taxon>
        <taxon>Skuldviridae</taxon>
        <taxon>Delusorvirus</taxon>
        <taxon>Delusorvirus hikurangiense</taxon>
    </lineage>
</organism>
<dbReference type="EMBL" id="OK558607">
    <property type="protein sequence ID" value="UPO70968.1"/>
    <property type="molecule type" value="Genomic_DNA"/>
</dbReference>
<sequence length="121" mass="13733">MSWEIGTRKVKKGFVYAITDIPISETLNPPLLNFLPKTITKIILTVQLTAGNSMTITINGVYSFEVGGLVSFEIYSNEFTANEVVEIPGCNFHRYDYFIETDASTTGRVHTFFEYDYDLIK</sequence>
<keyword evidence="2" id="KW-1185">Reference proteome</keyword>
<gene>
    <name evidence="1" type="ORF">11324_00014</name>
</gene>
<proteinExistence type="predicted"/>
<evidence type="ECO:0000313" key="2">
    <source>
        <dbReference type="Proteomes" id="UP001157400"/>
    </source>
</evidence>
<name>A0AA46RHV8_9VIRU</name>
<dbReference type="Proteomes" id="UP001157400">
    <property type="component" value="Segment"/>
</dbReference>
<accession>A0AA46RHV8</accession>
<protein>
    <submittedName>
        <fullName evidence="1">Uncharacterized protein</fullName>
    </submittedName>
</protein>
<reference evidence="1" key="1">
    <citation type="submission" date="2021-10" db="EMBL/GenBank/DDBJ databases">
        <authorList>
            <person name="Medvedeva S."/>
            <person name="Sun J."/>
            <person name="Yutin N."/>
            <person name="Koonin E.V."/>
            <person name="Nunoura T."/>
            <person name="Rinke C."/>
            <person name="Krupovic M."/>
        </authorList>
    </citation>
    <scope>NUCLEOTIDE SEQUENCE</scope>
    <source>
        <strain evidence="1">SkuldV1</strain>
    </source>
</reference>